<keyword evidence="2" id="KW-1185">Reference proteome</keyword>
<dbReference type="Proteomes" id="UP000651452">
    <property type="component" value="Unassembled WGS sequence"/>
</dbReference>
<comment type="caution">
    <text evidence="1">The sequence shown here is derived from an EMBL/GenBank/DDBJ whole genome shotgun (WGS) entry which is preliminary data.</text>
</comment>
<dbReference type="EMBL" id="RZGK01000005">
    <property type="protein sequence ID" value="KAF9698812.1"/>
    <property type="molecule type" value="Genomic_DNA"/>
</dbReference>
<proteinExistence type="predicted"/>
<name>A0A8H7MLR2_9PLEO</name>
<reference evidence="1" key="1">
    <citation type="submission" date="2018-12" db="EMBL/GenBank/DDBJ databases">
        <authorList>
            <person name="Syme R.A."/>
            <person name="Farfan-Caceres L."/>
            <person name="Lichtenzveig J."/>
        </authorList>
    </citation>
    <scope>NUCLEOTIDE SEQUENCE</scope>
    <source>
        <strain evidence="1">Al4</strain>
    </source>
</reference>
<evidence type="ECO:0000313" key="1">
    <source>
        <dbReference type="EMBL" id="KAF9698812.1"/>
    </source>
</evidence>
<accession>A0A8H7MLR2</accession>
<reference evidence="1" key="2">
    <citation type="submission" date="2020-09" db="EMBL/GenBank/DDBJ databases">
        <title>Reference genome assembly for Australian Ascochyta lentis isolate Al4.</title>
        <authorList>
            <person name="Lee R.C."/>
            <person name="Farfan-Caceres L.M."/>
            <person name="Debler J.W."/>
            <person name="Williams A.H."/>
            <person name="Henares B.M."/>
        </authorList>
    </citation>
    <scope>NUCLEOTIDE SEQUENCE</scope>
    <source>
        <strain evidence="1">Al4</strain>
    </source>
</reference>
<organism evidence="1 2">
    <name type="scientific">Ascochyta lentis</name>
    <dbReference type="NCBI Taxonomy" id="205686"/>
    <lineage>
        <taxon>Eukaryota</taxon>
        <taxon>Fungi</taxon>
        <taxon>Dikarya</taxon>
        <taxon>Ascomycota</taxon>
        <taxon>Pezizomycotina</taxon>
        <taxon>Dothideomycetes</taxon>
        <taxon>Pleosporomycetidae</taxon>
        <taxon>Pleosporales</taxon>
        <taxon>Pleosporineae</taxon>
        <taxon>Didymellaceae</taxon>
        <taxon>Ascochyta</taxon>
    </lineage>
</organism>
<dbReference type="AlphaFoldDB" id="A0A8H7MLR2"/>
<sequence>MFSAEDAREVFQLLSSEGDLSNPLILSSSGDGFVTRRYVYQAFEDLVTKVYTTQRVSFSSLARDLDADVDTVRTLVDGYEGTLVLRSGKGLEVITKAQRDAINQELQLGAAAGVVSKTEFARIHDLSQSSLENLINLSEMSLVEVDGYLFSTSYETTASGAVAEMLRDHLEKLQAIDLSSTNVPGSPPAWLIHRTVDSLLGDSEFAGKVYVQEKLDGIRCTPVQLVKQKHDSVIDNLRSGKMAFLDLHSFQRENQALYPSIEETKRQLESAQGVDIQGTFAMSEAWISNFSKDCLQGMVRDNGVEIGHPLRASFPESLHTAVLSKVEQAVRALSPEIHRVGDYILNESGYSQDRSALLDLAKADAASQWQQLKESPRVDVKYSLSNVIGQIPTNRPTLQNLVKERTVERAVEDAFSAELLELEKQNEAEFADFWTDRVATRASIYTEGLSAVEDQKLQDQLSELLAQYVQKDLVPDAVSKSNSQGLVLSRKTRKNVQKLESALSVGNMDVSALTTSLDKFNKKQSINAPTTSALEMSKATMLSDMARRMQKQKKSDGPLLFLTLVVFLFAKHNVGVLYATGKFAPKLLKQLKGTLDEKEYAQLEAWKEAAKAGTLSAEDRDDMKKLVEARL</sequence>
<dbReference type="OrthoDB" id="3935714at2759"/>
<protein>
    <submittedName>
        <fullName evidence="1">Uncharacterized protein</fullName>
    </submittedName>
</protein>
<gene>
    <name evidence="1" type="ORF">EKO04_002751</name>
</gene>
<evidence type="ECO:0000313" key="2">
    <source>
        <dbReference type="Proteomes" id="UP000651452"/>
    </source>
</evidence>